<protein>
    <recommendedName>
        <fullName evidence="3">Probable chemoreceptor glutamine deamidase CheD</fullName>
        <ecNumber evidence="3">3.5.1.44</ecNumber>
    </recommendedName>
</protein>
<dbReference type="SUPFAM" id="SSF64438">
    <property type="entry name" value="CNF1/YfiH-like putative cysteine hydrolases"/>
    <property type="match status" value="1"/>
</dbReference>
<dbReference type="InterPro" id="IPR011324">
    <property type="entry name" value="Cytotoxic_necrot_fac-like_cat"/>
</dbReference>
<evidence type="ECO:0000313" key="5">
    <source>
        <dbReference type="Proteomes" id="UP001200741"/>
    </source>
</evidence>
<evidence type="ECO:0000256" key="2">
    <source>
        <dbReference type="ARBA" id="ARBA00022801"/>
    </source>
</evidence>
<keyword evidence="5" id="KW-1185">Reference proteome</keyword>
<evidence type="ECO:0000256" key="3">
    <source>
        <dbReference type="HAMAP-Rule" id="MF_01440"/>
    </source>
</evidence>
<dbReference type="InterPro" id="IPR005659">
    <property type="entry name" value="Chemorcpt_Glu_NH3ase_CheD"/>
</dbReference>
<dbReference type="PANTHER" id="PTHR35147:SF3">
    <property type="entry name" value="CHEMORECEPTOR GLUTAMINE DEAMIDASE CHED 1-RELATED"/>
    <property type="match status" value="1"/>
</dbReference>
<accession>A0ABS8Y3H3</accession>
<dbReference type="InterPro" id="IPR038592">
    <property type="entry name" value="CheD-like_sf"/>
</dbReference>
<dbReference type="CDD" id="cd16352">
    <property type="entry name" value="CheD"/>
    <property type="match status" value="1"/>
</dbReference>
<dbReference type="PANTHER" id="PTHR35147">
    <property type="entry name" value="CHEMORECEPTOR GLUTAMINE DEAMIDASE CHED-RELATED"/>
    <property type="match status" value="1"/>
</dbReference>
<evidence type="ECO:0000313" key="4">
    <source>
        <dbReference type="EMBL" id="MCE4557772.1"/>
    </source>
</evidence>
<comment type="function">
    <text evidence="3">Probably deamidates glutamine residues to glutamate on methyl-accepting chemotaxis receptors (MCPs), playing an important role in chemotaxis.</text>
</comment>
<keyword evidence="2 3" id="KW-0378">Hydrolase</keyword>
<dbReference type="EC" id="3.5.1.44" evidence="3"/>
<comment type="caution">
    <text evidence="4">The sequence shown here is derived from an EMBL/GenBank/DDBJ whole genome shotgun (WGS) entry which is preliminary data.</text>
</comment>
<dbReference type="RefSeq" id="WP_233375151.1">
    <property type="nucleotide sequence ID" value="NZ_JAJTWU010000012.1"/>
</dbReference>
<proteinExistence type="inferred from homology"/>
<reference evidence="4 5" key="1">
    <citation type="submission" date="2021-12" db="EMBL/GenBank/DDBJ databases">
        <title>Genome seq of P8.</title>
        <authorList>
            <person name="Seo T."/>
        </authorList>
    </citation>
    <scope>NUCLEOTIDE SEQUENCE [LARGE SCALE GENOMIC DNA]</scope>
    <source>
        <strain evidence="4 5">P8</strain>
    </source>
</reference>
<comment type="similarity">
    <text evidence="3">Belongs to the CheD family.</text>
</comment>
<dbReference type="HAMAP" id="MF_01440">
    <property type="entry name" value="CheD"/>
    <property type="match status" value="1"/>
</dbReference>
<name>A0ABS8Y3H3_9BURK</name>
<dbReference type="Proteomes" id="UP001200741">
    <property type="component" value="Unassembled WGS sequence"/>
</dbReference>
<comment type="catalytic activity">
    <reaction evidence="3">
        <text>L-glutaminyl-[protein] + H2O = L-glutamyl-[protein] + NH4(+)</text>
        <dbReference type="Rhea" id="RHEA:16441"/>
        <dbReference type="Rhea" id="RHEA-COMP:10207"/>
        <dbReference type="Rhea" id="RHEA-COMP:10208"/>
        <dbReference type="ChEBI" id="CHEBI:15377"/>
        <dbReference type="ChEBI" id="CHEBI:28938"/>
        <dbReference type="ChEBI" id="CHEBI:29973"/>
        <dbReference type="ChEBI" id="CHEBI:30011"/>
        <dbReference type="EC" id="3.5.1.44"/>
    </reaction>
</comment>
<dbReference type="Gene3D" id="3.30.1330.200">
    <property type="match status" value="1"/>
</dbReference>
<dbReference type="Pfam" id="PF03975">
    <property type="entry name" value="CheD"/>
    <property type="match status" value="1"/>
</dbReference>
<sequence length="181" mass="19911">MDKTPPAVVPAFSSQIDIFLRPGEYFVGDESHRIRTLLGSCVSVTLWSPQRRVGAMSHFLLATRCHSGRPAAELDGRYGDEALHLMLGELARDDVRPAQCQAKIFGGGEMFSTRTSVGHKTIGRRNGEAAREMLQSRGIQVVSESLFGRGHRQIIFDVHSGNVWSRQISPKANAATLFASF</sequence>
<organism evidence="4 5">
    <name type="scientific">Pelomonas cellulosilytica</name>
    <dbReference type="NCBI Taxonomy" id="2906762"/>
    <lineage>
        <taxon>Bacteria</taxon>
        <taxon>Pseudomonadati</taxon>
        <taxon>Pseudomonadota</taxon>
        <taxon>Betaproteobacteria</taxon>
        <taxon>Burkholderiales</taxon>
        <taxon>Sphaerotilaceae</taxon>
        <taxon>Roseateles</taxon>
    </lineage>
</organism>
<keyword evidence="1 3" id="KW-0145">Chemotaxis</keyword>
<evidence type="ECO:0000256" key="1">
    <source>
        <dbReference type="ARBA" id="ARBA00022500"/>
    </source>
</evidence>
<gene>
    <name evidence="3" type="primary">cheD</name>
    <name evidence="4" type="ORF">LXT13_25605</name>
</gene>
<dbReference type="EMBL" id="JAJTWU010000012">
    <property type="protein sequence ID" value="MCE4557772.1"/>
    <property type="molecule type" value="Genomic_DNA"/>
</dbReference>